<protein>
    <recommendedName>
        <fullName evidence="4">BAH domain-containing protein</fullName>
    </recommendedName>
</protein>
<keyword evidence="3" id="KW-1185">Reference proteome</keyword>
<feature type="compositionally biased region" description="Polar residues" evidence="1">
    <location>
        <begin position="52"/>
        <end position="61"/>
    </location>
</feature>
<feature type="compositionally biased region" description="Basic and acidic residues" evidence="1">
    <location>
        <begin position="10"/>
        <end position="28"/>
    </location>
</feature>
<dbReference type="AlphaFoldDB" id="A0A6A6G6C3"/>
<feature type="compositionally biased region" description="Low complexity" evidence="1">
    <location>
        <begin position="156"/>
        <end position="167"/>
    </location>
</feature>
<proteinExistence type="predicted"/>
<dbReference type="EMBL" id="ML992511">
    <property type="protein sequence ID" value="KAF2221242.1"/>
    <property type="molecule type" value="Genomic_DNA"/>
</dbReference>
<feature type="compositionally biased region" description="Polar residues" evidence="1">
    <location>
        <begin position="74"/>
        <end position="83"/>
    </location>
</feature>
<feature type="compositionally biased region" description="Basic and acidic residues" evidence="1">
    <location>
        <begin position="340"/>
        <end position="349"/>
    </location>
</feature>
<feature type="region of interest" description="Disordered" evidence="1">
    <location>
        <begin position="123"/>
        <end position="237"/>
    </location>
</feature>
<feature type="region of interest" description="Disordered" evidence="1">
    <location>
        <begin position="263"/>
        <end position="289"/>
    </location>
</feature>
<feature type="region of interest" description="Disordered" evidence="1">
    <location>
        <begin position="329"/>
        <end position="384"/>
    </location>
</feature>
<organism evidence="2 3">
    <name type="scientific">Elsinoe ampelina</name>
    <dbReference type="NCBI Taxonomy" id="302913"/>
    <lineage>
        <taxon>Eukaryota</taxon>
        <taxon>Fungi</taxon>
        <taxon>Dikarya</taxon>
        <taxon>Ascomycota</taxon>
        <taxon>Pezizomycotina</taxon>
        <taxon>Dothideomycetes</taxon>
        <taxon>Dothideomycetidae</taxon>
        <taxon>Myriangiales</taxon>
        <taxon>Elsinoaceae</taxon>
        <taxon>Elsinoe</taxon>
    </lineage>
</organism>
<accession>A0A6A6G6C3</accession>
<evidence type="ECO:0000313" key="2">
    <source>
        <dbReference type="EMBL" id="KAF2221242.1"/>
    </source>
</evidence>
<reference evidence="3" key="1">
    <citation type="journal article" date="2020" name="Stud. Mycol.">
        <title>101 Dothideomycetes genomes: A test case for predicting lifestyles and emergence of pathogens.</title>
        <authorList>
            <person name="Haridas S."/>
            <person name="Albert R."/>
            <person name="Binder M."/>
            <person name="Bloem J."/>
            <person name="LaButti K."/>
            <person name="Salamov A."/>
            <person name="Andreopoulos B."/>
            <person name="Baker S."/>
            <person name="Barry K."/>
            <person name="Bills G."/>
            <person name="Bluhm B."/>
            <person name="Cannon C."/>
            <person name="Castanera R."/>
            <person name="Culley D."/>
            <person name="Daum C."/>
            <person name="Ezra D."/>
            <person name="Gonzalez J."/>
            <person name="Henrissat B."/>
            <person name="Kuo A."/>
            <person name="Liang C."/>
            <person name="Lipzen A."/>
            <person name="Lutzoni F."/>
            <person name="Magnuson J."/>
            <person name="Mondo S."/>
            <person name="Nolan M."/>
            <person name="Ohm R."/>
            <person name="Pangilinan J."/>
            <person name="Park H.-J."/>
            <person name="Ramirez L."/>
            <person name="Alfaro M."/>
            <person name="Sun H."/>
            <person name="Tritt A."/>
            <person name="Yoshinaga Y."/>
            <person name="Zwiers L.-H."/>
            <person name="Turgeon B."/>
            <person name="Goodwin S."/>
            <person name="Spatafora J."/>
            <person name="Crous P."/>
            <person name="Grigoriev I."/>
        </authorList>
    </citation>
    <scope>NUCLEOTIDE SEQUENCE [LARGE SCALE GENOMIC DNA]</scope>
    <source>
        <strain evidence="3">CECT 20119</strain>
    </source>
</reference>
<feature type="compositionally biased region" description="Basic and acidic residues" evidence="1">
    <location>
        <begin position="174"/>
        <end position="186"/>
    </location>
</feature>
<evidence type="ECO:0008006" key="4">
    <source>
        <dbReference type="Google" id="ProtNLM"/>
    </source>
</evidence>
<feature type="region of interest" description="Disordered" evidence="1">
    <location>
        <begin position="1"/>
        <end position="83"/>
    </location>
</feature>
<evidence type="ECO:0000256" key="1">
    <source>
        <dbReference type="SAM" id="MobiDB-lite"/>
    </source>
</evidence>
<gene>
    <name evidence="2" type="ORF">BDZ85DRAFT_25822</name>
</gene>
<feature type="compositionally biased region" description="Basic and acidic residues" evidence="1">
    <location>
        <begin position="372"/>
        <end position="384"/>
    </location>
</feature>
<evidence type="ECO:0000313" key="3">
    <source>
        <dbReference type="Proteomes" id="UP000799538"/>
    </source>
</evidence>
<sequence>MARVRIRPSILEKGDLSWRRERTSDEHGSPQTANIPSTAERAAGDEEVTRAANHSENQNDANAAMTEDDAPSPFHNNFDFSSQATPSSRELCIEAVAIPYDDPRSGTLGSCCASAMDTPIRQVSLRRTVESKLKSTGTDGKLRPIKRAKPDESGSRRPTTRGSSSDSRNGRRGSRNDRNWVRREDDLQVANSGRQSLPHDSERAILTDFSGEPGTKPGNTWNAAREGHSHPSRRGQIKSRLTRAPVRSTSDTLATYQMNEHGRLRDFSDGVNTPDAPRSRLEGSPSKRMYGERTMHQSFQYAHLRVAVNVPICSASTASNWTIFETFEDSDTEQTSARRRSSDDMHVNEEEGNASPRSDRSSQCTITPLGGRAEEGSGRVKARERLAEVDGKAAKGTPELPAAAELYKVVWEDKVHRRAGGRPIRRNQIRPAKRGRGLTAVVPWASLARLEAVEYGDPVNAQECRRGEDVYIYINSTQSDPARILDIRDLGDGRKVLAVVWLYDRDEATRTGLPESAWPDGASRMLVNWLQIVLWDTIAGPVSPTEMHVASKTILDCCCNPVKLRTDDEYEVAWINRVGLEDENEDAG</sequence>
<dbReference type="Proteomes" id="UP000799538">
    <property type="component" value="Unassembled WGS sequence"/>
</dbReference>
<name>A0A6A6G6C3_9PEZI</name>